<keyword evidence="3" id="KW-1185">Reference proteome</keyword>
<dbReference type="Proteomes" id="UP001140502">
    <property type="component" value="Unassembled WGS sequence"/>
</dbReference>
<comment type="caution">
    <text evidence="2">The sequence shown here is derived from an EMBL/GenBank/DDBJ whole genome shotgun (WGS) entry which is preliminary data.</text>
</comment>
<protein>
    <submittedName>
        <fullName evidence="2">Uncharacterized protein</fullName>
    </submittedName>
</protein>
<accession>A0A9W8TB87</accession>
<proteinExistence type="predicted"/>
<feature type="region of interest" description="Disordered" evidence="1">
    <location>
        <begin position="1"/>
        <end position="103"/>
    </location>
</feature>
<feature type="compositionally biased region" description="Basic and acidic residues" evidence="1">
    <location>
        <begin position="44"/>
        <end position="56"/>
    </location>
</feature>
<gene>
    <name evidence="2" type="ORF">N0V84_011004</name>
</gene>
<organism evidence="2 3">
    <name type="scientific">Fusarium piperis</name>
    <dbReference type="NCBI Taxonomy" id="1435070"/>
    <lineage>
        <taxon>Eukaryota</taxon>
        <taxon>Fungi</taxon>
        <taxon>Dikarya</taxon>
        <taxon>Ascomycota</taxon>
        <taxon>Pezizomycotina</taxon>
        <taxon>Sordariomycetes</taxon>
        <taxon>Hypocreomycetidae</taxon>
        <taxon>Hypocreales</taxon>
        <taxon>Nectriaceae</taxon>
        <taxon>Fusarium</taxon>
        <taxon>Fusarium solani species complex</taxon>
    </lineage>
</organism>
<name>A0A9W8TB87_9HYPO</name>
<feature type="compositionally biased region" description="Polar residues" evidence="1">
    <location>
        <begin position="74"/>
        <end position="87"/>
    </location>
</feature>
<reference evidence="2" key="1">
    <citation type="submission" date="2022-10" db="EMBL/GenBank/DDBJ databases">
        <title>Tapping the CABI collections for fungal endophytes: first genome assemblies for Collariella, Neodidymelliopsis, Ascochyta clinopodiicola, Didymella pomorum, Didymosphaeria variabile, Neocosmospora piperis and Neocucurbitaria cava.</title>
        <authorList>
            <person name="Hill R."/>
        </authorList>
    </citation>
    <scope>NUCLEOTIDE SEQUENCE</scope>
    <source>
        <strain evidence="2">IMI 366586</strain>
    </source>
</reference>
<evidence type="ECO:0000313" key="3">
    <source>
        <dbReference type="Proteomes" id="UP001140502"/>
    </source>
</evidence>
<sequence length="237" mass="26265">MRTSRPSLRRVRGRIFKVGGEMLSQATKGDKTDSRGKLQPTQDAGEHSATTRKEGTADVSMLEPKQGTKDRTGHQNQMQSRVASGSVRNAVPTTNTNTSSTVEDDAGDLLACKLSRMASFTSADAEFSTADLENAIDVLTTISNLCETISGQPRAETRAKLYDQLGKLPYLLTRQGRDKQPKMAARFRELVYRHPDSVRWGPIESFDKLGYDIMGLTLFRARSRASPEQRHQGVFEV</sequence>
<dbReference type="AlphaFoldDB" id="A0A9W8TB87"/>
<evidence type="ECO:0000313" key="2">
    <source>
        <dbReference type="EMBL" id="KAJ4310356.1"/>
    </source>
</evidence>
<evidence type="ECO:0000256" key="1">
    <source>
        <dbReference type="SAM" id="MobiDB-lite"/>
    </source>
</evidence>
<dbReference type="EMBL" id="JAPEUR010000382">
    <property type="protein sequence ID" value="KAJ4310356.1"/>
    <property type="molecule type" value="Genomic_DNA"/>
</dbReference>
<dbReference type="OrthoDB" id="5018981at2759"/>